<gene>
    <name evidence="2" type="ORF">TraAM80_03582</name>
</gene>
<evidence type="ECO:0000313" key="3">
    <source>
        <dbReference type="Proteomes" id="UP000283634"/>
    </source>
</evidence>
<dbReference type="GeneID" id="40327515"/>
<dbReference type="Proteomes" id="UP000283634">
    <property type="component" value="Unassembled WGS sequence"/>
</dbReference>
<feature type="compositionally biased region" description="Polar residues" evidence="1">
    <location>
        <begin position="1055"/>
        <end position="1064"/>
    </location>
</feature>
<dbReference type="AlphaFoldDB" id="A0A3R7M120"/>
<dbReference type="OMA" id="FFYEWIA"/>
<feature type="compositionally biased region" description="Basic residues" evidence="1">
    <location>
        <begin position="1114"/>
        <end position="1123"/>
    </location>
</feature>
<feature type="region of interest" description="Disordered" evidence="1">
    <location>
        <begin position="1044"/>
        <end position="1220"/>
    </location>
</feature>
<dbReference type="VEuPathDB" id="TriTrypDB:TRSC58_06131"/>
<feature type="compositionally biased region" description="Basic residues" evidence="1">
    <location>
        <begin position="1209"/>
        <end position="1220"/>
    </location>
</feature>
<reference evidence="2 3" key="1">
    <citation type="journal article" date="2018" name="BMC Genomics">
        <title>Genomic comparison of Trypanosoma conorhini and Trypanosoma rangeli to Trypanosoma cruzi strains of high and low virulence.</title>
        <authorList>
            <person name="Bradwell K.R."/>
            <person name="Koparde V.N."/>
            <person name="Matveyev A.V."/>
            <person name="Serrano M.G."/>
            <person name="Alves J.M."/>
            <person name="Parikh H."/>
            <person name="Huang B."/>
            <person name="Lee V."/>
            <person name="Espinosa-Alvarez O."/>
            <person name="Ortiz P.A."/>
            <person name="Costa-Martins A.G."/>
            <person name="Teixeira M.M."/>
            <person name="Buck G.A."/>
        </authorList>
    </citation>
    <scope>NUCLEOTIDE SEQUENCE [LARGE SCALE GENOMIC DNA]</scope>
    <source>
        <strain evidence="2 3">AM80</strain>
    </source>
</reference>
<feature type="compositionally biased region" description="Acidic residues" evidence="1">
    <location>
        <begin position="137"/>
        <end position="149"/>
    </location>
</feature>
<dbReference type="OrthoDB" id="267223at2759"/>
<feature type="region of interest" description="Disordered" evidence="1">
    <location>
        <begin position="409"/>
        <end position="454"/>
    </location>
</feature>
<dbReference type="RefSeq" id="XP_029239629.1">
    <property type="nucleotide sequence ID" value="XM_029380545.1"/>
</dbReference>
<organism evidence="2 3">
    <name type="scientific">Trypanosoma rangeli</name>
    <dbReference type="NCBI Taxonomy" id="5698"/>
    <lineage>
        <taxon>Eukaryota</taxon>
        <taxon>Discoba</taxon>
        <taxon>Euglenozoa</taxon>
        <taxon>Kinetoplastea</taxon>
        <taxon>Metakinetoplastina</taxon>
        <taxon>Trypanosomatida</taxon>
        <taxon>Trypanosomatidae</taxon>
        <taxon>Trypanosoma</taxon>
        <taxon>Herpetosoma</taxon>
    </lineage>
</organism>
<proteinExistence type="predicted"/>
<evidence type="ECO:0000256" key="1">
    <source>
        <dbReference type="SAM" id="MobiDB-lite"/>
    </source>
</evidence>
<feature type="compositionally biased region" description="Low complexity" evidence="1">
    <location>
        <begin position="1182"/>
        <end position="1198"/>
    </location>
</feature>
<evidence type="ECO:0000313" key="2">
    <source>
        <dbReference type="EMBL" id="RNF07095.1"/>
    </source>
</evidence>
<keyword evidence="3" id="KW-1185">Reference proteome</keyword>
<dbReference type="EMBL" id="MKGL01000094">
    <property type="protein sequence ID" value="RNF07095.1"/>
    <property type="molecule type" value="Genomic_DNA"/>
</dbReference>
<accession>A0A3R7M120</accession>
<sequence length="1220" mass="132965">MAVHLTPLKRSQLLDLGRLLESVLRSSCSSPLGSSLGVLSGDNSAVSNAHAGVSGHPFACGAFCDVFEDPSTRHAWRLYDKMLYLVWWSYRPPCCTECGMRDAWVPSADSEMKCWHCGSGAGTSFVKDIVEDIPALENEDGDEDGDSDGGDVAGEDGAMATGGGAGGGGPVASYMFFYEWLSRMQLMERGREVVLPTGENLAAVLRAAYDLALLFVVPGLPSTGAAVLQGGALYLSLVLHRFPAPFPLFRLAGRGNVANQPQGGPAATTLLELAGEEQRGELQWVDVELLGALIGVSLSDFFESSQVAVQYLQNVMTVAAAFAVPSVLWHPQRVESRAEYMMALRDKRSCATPLHSTAVSSGLSPEHTAMIVALELARAFDTEPCSSVEHCERIGAWLDRHGLYPQRQAYQTRSRSKQDNSNDNNNNNSHAPQHCHSAQPSLVNGGASDKPHATRAVAATEDTAWWVSPITTDVSPFAGSMQVVLLSPCANALLYVFARAFSMSALELADMAVSSGLYHGPTRFFDTLRQAAQSGNYTVMPLFRRLSPVTSVWTSAYFALHSEDRLPLLAALQHIRAATTREKELPVARVVQRILRKHQASRQYQFNYSIRVTDDSEKQPFKGVYFLSFLTERFAVYTGVRSARKTVTFDAATGKITLCVIGAKEQQVESLHVEFNGPIIAHIETESAKCVIDCVRQSLSAESWQVTVRHLDRCGRVRRRMRVPMLASRLDALASVREATAMASHPIASNTTLLGWGETEVLFTSLPYANNVAYAVGLRRELQLNLLSLPKPSLVFGISENRVIAMYASLVALLEGIEQRLSQPSSAGATTTWVDVLLSEEEEWELEAVHAGGRLRPRDPPLSHANISNAAPESFLLPPASTAVVEQQQQQQQNGTSKQISSRSREMRSVPTYQEVLLGLTRPQRGGGGRVVPGCRVRPTPHRERQQRRVIQQPQQSQRFRGDAGDGVCHGTAAASTSRGCSSFNLFSAEECRRRLYRLLEFIAVYVAQRQKCEGSNAVVHTEAATGMGSGEASVTARPVDAVAGVRREPASPRPSHTPQQPSTPREKPMSRHNTSPSLNGTTPSLKPKPPLHHGPPSAAKPLSSSPLVEASQPHRHQRRQRRSRSEAGEGSEDTDQDGRSPLASAAVQGSGTIDRALCPRKRSRPRNEETGLQPPPPPRSTSPSASSSHSGLDGSSSRTEGSSDRRPQPRRRRRRQRYM</sequence>
<name>A0A3R7M120_TRYRA</name>
<comment type="caution">
    <text evidence="2">The sequence shown here is derived from an EMBL/GenBank/DDBJ whole genome shotgun (WGS) entry which is preliminary data.</text>
</comment>
<feature type="region of interest" description="Disordered" evidence="1">
    <location>
        <begin position="137"/>
        <end position="164"/>
    </location>
</feature>
<feature type="compositionally biased region" description="Low complexity" evidence="1">
    <location>
        <begin position="949"/>
        <end position="959"/>
    </location>
</feature>
<feature type="compositionally biased region" description="Low complexity" evidence="1">
    <location>
        <begin position="419"/>
        <end position="429"/>
    </location>
</feature>
<feature type="region of interest" description="Disordered" evidence="1">
    <location>
        <begin position="940"/>
        <end position="965"/>
    </location>
</feature>
<feature type="compositionally biased region" description="Low complexity" evidence="1">
    <location>
        <begin position="1095"/>
        <end position="1108"/>
    </location>
</feature>
<protein>
    <submittedName>
        <fullName evidence="2">Uncharacterized protein</fullName>
    </submittedName>
</protein>
<feature type="region of interest" description="Disordered" evidence="1">
    <location>
        <begin position="881"/>
        <end position="908"/>
    </location>
</feature>